<gene>
    <name evidence="2" type="ORF">H6G24_25410</name>
</gene>
<evidence type="ECO:0000259" key="1">
    <source>
        <dbReference type="SMART" id="SM00829"/>
    </source>
</evidence>
<dbReference type="InterPro" id="IPR011032">
    <property type="entry name" value="GroES-like_sf"/>
</dbReference>
<name>A0ABR8AGX9_9CYAN</name>
<proteinExistence type="predicted"/>
<dbReference type="Pfam" id="PF08240">
    <property type="entry name" value="ADH_N"/>
    <property type="match status" value="1"/>
</dbReference>
<dbReference type="InterPro" id="IPR020843">
    <property type="entry name" value="ER"/>
</dbReference>
<comment type="caution">
    <text evidence="2">The sequence shown here is derived from an EMBL/GenBank/DDBJ whole genome shotgun (WGS) entry which is preliminary data.</text>
</comment>
<dbReference type="SUPFAM" id="SSF51735">
    <property type="entry name" value="NAD(P)-binding Rossmann-fold domains"/>
    <property type="match status" value="1"/>
</dbReference>
<protein>
    <submittedName>
        <fullName evidence="2">Zinc-binding dehydrogenase</fullName>
    </submittedName>
</protein>
<dbReference type="InterPro" id="IPR013149">
    <property type="entry name" value="ADH-like_C"/>
</dbReference>
<reference evidence="2 3" key="1">
    <citation type="journal article" date="2020" name="ISME J.">
        <title>Comparative genomics reveals insights into cyanobacterial evolution and habitat adaptation.</title>
        <authorList>
            <person name="Chen M.Y."/>
            <person name="Teng W.K."/>
            <person name="Zhao L."/>
            <person name="Hu C.X."/>
            <person name="Zhou Y.K."/>
            <person name="Han B.P."/>
            <person name="Song L.R."/>
            <person name="Shu W.S."/>
        </authorList>
    </citation>
    <scope>NUCLEOTIDE SEQUENCE [LARGE SCALE GENOMIC DNA]</scope>
    <source>
        <strain evidence="2 3">FACHB-288</strain>
    </source>
</reference>
<dbReference type="EMBL" id="JACJQH010000046">
    <property type="protein sequence ID" value="MBD2198780.1"/>
    <property type="molecule type" value="Genomic_DNA"/>
</dbReference>
<evidence type="ECO:0000313" key="3">
    <source>
        <dbReference type="Proteomes" id="UP000658514"/>
    </source>
</evidence>
<sequence length="324" mass="34041">MKAARIYEYSGATAVQIDEVEVLPPGPGEVRIRVEAAGINNSDLQTTYGTYQAYRNQELPCILGQEAAGEVDAVGLGVKEFVPGMRVVGRVRGAFAEMAYGLATELLPLADEVSYTVAASLPIVYLTAGMALIHKANIQPGEWVLIHPGSGGVGTAAIQLAHLLGARAIATAGNQAKVQRLLDLGALHGIDYSIQDVASEVRRITDNSGVEVALDGAGKVTFADCLEAIANNGCIISYGTTTGLDAALPLGKLLGRNITVYGIALWYNSDYHSSLATLRNLVIPAVAQGKIQPTIDEIVNLEGVSGALIKIQNRDLNGKIIVVP</sequence>
<dbReference type="InterPro" id="IPR036291">
    <property type="entry name" value="NAD(P)-bd_dom_sf"/>
</dbReference>
<dbReference type="Pfam" id="PF00107">
    <property type="entry name" value="ADH_zinc_N"/>
    <property type="match status" value="1"/>
</dbReference>
<dbReference type="InterPro" id="IPR051397">
    <property type="entry name" value="Zn-ADH-like_protein"/>
</dbReference>
<dbReference type="SMART" id="SM00829">
    <property type="entry name" value="PKS_ER"/>
    <property type="match status" value="1"/>
</dbReference>
<feature type="domain" description="Enoyl reductase (ER)" evidence="1">
    <location>
        <begin position="11"/>
        <end position="322"/>
    </location>
</feature>
<organism evidence="2 3">
    <name type="scientific">Calothrix parietina FACHB-288</name>
    <dbReference type="NCBI Taxonomy" id="2692896"/>
    <lineage>
        <taxon>Bacteria</taxon>
        <taxon>Bacillati</taxon>
        <taxon>Cyanobacteriota</taxon>
        <taxon>Cyanophyceae</taxon>
        <taxon>Nostocales</taxon>
        <taxon>Calotrichaceae</taxon>
        <taxon>Calothrix</taxon>
    </lineage>
</organism>
<evidence type="ECO:0000313" key="2">
    <source>
        <dbReference type="EMBL" id="MBD2198780.1"/>
    </source>
</evidence>
<dbReference type="Gene3D" id="3.40.50.720">
    <property type="entry name" value="NAD(P)-binding Rossmann-like Domain"/>
    <property type="match status" value="1"/>
</dbReference>
<dbReference type="SUPFAM" id="SSF50129">
    <property type="entry name" value="GroES-like"/>
    <property type="match status" value="1"/>
</dbReference>
<dbReference type="Gene3D" id="3.90.180.10">
    <property type="entry name" value="Medium-chain alcohol dehydrogenases, catalytic domain"/>
    <property type="match status" value="1"/>
</dbReference>
<dbReference type="InterPro" id="IPR013154">
    <property type="entry name" value="ADH-like_N"/>
</dbReference>
<dbReference type="PANTHER" id="PTHR43677">
    <property type="entry name" value="SHORT-CHAIN DEHYDROGENASE/REDUCTASE"/>
    <property type="match status" value="1"/>
</dbReference>
<dbReference type="Proteomes" id="UP000658514">
    <property type="component" value="Unassembled WGS sequence"/>
</dbReference>
<dbReference type="PANTHER" id="PTHR43677:SF4">
    <property type="entry name" value="QUINONE OXIDOREDUCTASE-LIKE PROTEIN 2"/>
    <property type="match status" value="1"/>
</dbReference>
<accession>A0ABR8AGX9</accession>
<keyword evidence="3" id="KW-1185">Reference proteome</keyword>
<dbReference type="RefSeq" id="WP_190547399.1">
    <property type="nucleotide sequence ID" value="NZ_CAWPNO010000080.1"/>
</dbReference>